<keyword evidence="3 11" id="KW-0813">Transport</keyword>
<evidence type="ECO:0000256" key="11">
    <source>
        <dbReference type="HAMAP-Rule" id="MF_01393"/>
    </source>
</evidence>
<dbReference type="GO" id="GO:0005886">
    <property type="term" value="C:plasma membrane"/>
    <property type="evidence" value="ECO:0007669"/>
    <property type="project" value="UniProtKB-SubCell"/>
</dbReference>
<evidence type="ECO:0000256" key="6">
    <source>
        <dbReference type="ARBA" id="ARBA00022781"/>
    </source>
</evidence>
<sequence>MKTRPKYAILDGVTEISIRAEEIFRIGHWPITNALLLAVVSLAVLTLIALFIRSGLRAVPGKLQSMFELFLEEALTLMDSLLGARRLSEKYFPLVATIFLLVLTSNWLGLLPGVGSIGIHPAAGGEHGSEGGLVPLFRAPAADLNFTLILALVSVLATNILGVAAIGFGRHFAKFFTVANPILSFAGILEFIAEFVKIISFSFRLFGNVFAGEVLLIIIVFLVPYIIPLPFLFLEIFVGFVQAVIFSMLTLVFIASAVKEDAARH</sequence>
<dbReference type="PROSITE" id="PS00449">
    <property type="entry name" value="ATPASE_A"/>
    <property type="match status" value="1"/>
</dbReference>
<dbReference type="InterPro" id="IPR000568">
    <property type="entry name" value="ATP_synth_F0_asu"/>
</dbReference>
<comment type="function">
    <text evidence="11 12">Key component of the proton channel; it plays a direct role in the translocation of protons across the membrane.</text>
</comment>
<evidence type="ECO:0000256" key="12">
    <source>
        <dbReference type="RuleBase" id="RU000483"/>
    </source>
</evidence>
<evidence type="ECO:0000313" key="14">
    <source>
        <dbReference type="Proteomes" id="UP000176705"/>
    </source>
</evidence>
<dbReference type="SUPFAM" id="SSF81336">
    <property type="entry name" value="F1F0 ATP synthase subunit A"/>
    <property type="match status" value="1"/>
</dbReference>
<dbReference type="InterPro" id="IPR035908">
    <property type="entry name" value="F0_ATP_A_sf"/>
</dbReference>
<name>A0A1G2LEX9_9BACT</name>
<dbReference type="AlphaFoldDB" id="A0A1G2LEX9"/>
<dbReference type="InterPro" id="IPR023011">
    <property type="entry name" value="ATP_synth_F0_asu_AS"/>
</dbReference>
<keyword evidence="5 11" id="KW-0812">Transmembrane</keyword>
<dbReference type="GO" id="GO:0042777">
    <property type="term" value="P:proton motive force-driven plasma membrane ATP synthesis"/>
    <property type="evidence" value="ECO:0007669"/>
    <property type="project" value="TreeGrafter"/>
</dbReference>
<comment type="caution">
    <text evidence="13">The sequence shown here is derived from an EMBL/GenBank/DDBJ whole genome shotgun (WGS) entry which is preliminary data.</text>
</comment>
<dbReference type="PRINTS" id="PR00123">
    <property type="entry name" value="ATPASEA"/>
</dbReference>
<evidence type="ECO:0000256" key="4">
    <source>
        <dbReference type="ARBA" id="ARBA00022547"/>
    </source>
</evidence>
<comment type="similarity">
    <text evidence="2 11 12">Belongs to the ATPase A chain family.</text>
</comment>
<evidence type="ECO:0000256" key="7">
    <source>
        <dbReference type="ARBA" id="ARBA00022989"/>
    </source>
</evidence>
<comment type="subcellular location">
    <subcellularLocation>
        <location evidence="11 12">Cell membrane</location>
        <topology evidence="11 12">Multi-pass membrane protein</topology>
    </subcellularLocation>
    <subcellularLocation>
        <location evidence="1">Membrane</location>
        <topology evidence="1">Multi-pass membrane protein</topology>
    </subcellularLocation>
</comment>
<keyword evidence="6 11" id="KW-0375">Hydrogen ion transport</keyword>
<dbReference type="GO" id="GO:0046933">
    <property type="term" value="F:proton-transporting ATP synthase activity, rotational mechanism"/>
    <property type="evidence" value="ECO:0007669"/>
    <property type="project" value="UniProtKB-UniRule"/>
</dbReference>
<keyword evidence="10 11" id="KW-0066">ATP synthesis</keyword>
<keyword evidence="8 11" id="KW-0406">Ion transport</keyword>
<reference evidence="13 14" key="1">
    <citation type="journal article" date="2016" name="Nat. Commun.">
        <title>Thousands of microbial genomes shed light on interconnected biogeochemical processes in an aquifer system.</title>
        <authorList>
            <person name="Anantharaman K."/>
            <person name="Brown C.T."/>
            <person name="Hug L.A."/>
            <person name="Sharon I."/>
            <person name="Castelle C.J."/>
            <person name="Probst A.J."/>
            <person name="Thomas B.C."/>
            <person name="Singh A."/>
            <person name="Wilkins M.J."/>
            <person name="Karaoz U."/>
            <person name="Brodie E.L."/>
            <person name="Williams K.H."/>
            <person name="Hubbard S.S."/>
            <person name="Banfield J.F."/>
        </authorList>
    </citation>
    <scope>NUCLEOTIDE SEQUENCE [LARGE SCALE GENOMIC DNA]</scope>
</reference>
<keyword evidence="4 11" id="KW-0138">CF(0)</keyword>
<gene>
    <name evidence="11" type="primary">atpB</name>
    <name evidence="13" type="ORF">A3B37_02405</name>
</gene>
<dbReference type="HAMAP" id="MF_01393">
    <property type="entry name" value="ATP_synth_a_bact"/>
    <property type="match status" value="1"/>
</dbReference>
<evidence type="ECO:0000313" key="13">
    <source>
        <dbReference type="EMBL" id="OHA09391.1"/>
    </source>
</evidence>
<dbReference type="Gene3D" id="1.20.120.220">
    <property type="entry name" value="ATP synthase, F0 complex, subunit A"/>
    <property type="match status" value="1"/>
</dbReference>
<dbReference type="CDD" id="cd00310">
    <property type="entry name" value="ATP-synt_Fo_a_6"/>
    <property type="match status" value="1"/>
</dbReference>
<evidence type="ECO:0000256" key="10">
    <source>
        <dbReference type="ARBA" id="ARBA00023310"/>
    </source>
</evidence>
<dbReference type="InterPro" id="IPR045082">
    <property type="entry name" value="ATP_syn_F0_a_bact/chloroplast"/>
</dbReference>
<keyword evidence="11" id="KW-1003">Cell membrane</keyword>
<keyword evidence="9 11" id="KW-0472">Membrane</keyword>
<evidence type="ECO:0000256" key="2">
    <source>
        <dbReference type="ARBA" id="ARBA00006810"/>
    </source>
</evidence>
<dbReference type="STRING" id="1802280.A3B37_02405"/>
<evidence type="ECO:0000256" key="9">
    <source>
        <dbReference type="ARBA" id="ARBA00023136"/>
    </source>
</evidence>
<dbReference type="EMBL" id="MHQS01000003">
    <property type="protein sequence ID" value="OHA09391.1"/>
    <property type="molecule type" value="Genomic_DNA"/>
</dbReference>
<dbReference type="PANTHER" id="PTHR42823:SF3">
    <property type="entry name" value="ATP SYNTHASE SUBUNIT A, CHLOROPLASTIC"/>
    <property type="match status" value="1"/>
</dbReference>
<protein>
    <recommendedName>
        <fullName evidence="11 12">ATP synthase subunit a</fullName>
    </recommendedName>
    <alternativeName>
        <fullName evidence="11">ATP synthase F0 sector subunit a</fullName>
    </alternativeName>
    <alternativeName>
        <fullName evidence="11">F-ATPase subunit 6</fullName>
    </alternativeName>
</protein>
<dbReference type="Pfam" id="PF00119">
    <property type="entry name" value="ATP-synt_A"/>
    <property type="match status" value="1"/>
</dbReference>
<organism evidence="13 14">
    <name type="scientific">Candidatus Sungbacteria bacterium RIFCSPLOWO2_01_FULL_59_16</name>
    <dbReference type="NCBI Taxonomy" id="1802280"/>
    <lineage>
        <taxon>Bacteria</taxon>
        <taxon>Candidatus Sungiibacteriota</taxon>
    </lineage>
</organism>
<evidence type="ECO:0000256" key="1">
    <source>
        <dbReference type="ARBA" id="ARBA00004141"/>
    </source>
</evidence>
<evidence type="ECO:0000256" key="8">
    <source>
        <dbReference type="ARBA" id="ARBA00023065"/>
    </source>
</evidence>
<keyword evidence="7 11" id="KW-1133">Transmembrane helix</keyword>
<evidence type="ECO:0000256" key="5">
    <source>
        <dbReference type="ARBA" id="ARBA00022692"/>
    </source>
</evidence>
<dbReference type="NCBIfam" id="TIGR01131">
    <property type="entry name" value="ATP_synt_6_or_A"/>
    <property type="match status" value="1"/>
</dbReference>
<accession>A0A1G2LEX9</accession>
<dbReference type="PANTHER" id="PTHR42823">
    <property type="entry name" value="ATP SYNTHASE SUBUNIT A, CHLOROPLASTIC"/>
    <property type="match status" value="1"/>
</dbReference>
<proteinExistence type="inferred from homology"/>
<dbReference type="GO" id="GO:0045259">
    <property type="term" value="C:proton-transporting ATP synthase complex"/>
    <property type="evidence" value="ECO:0007669"/>
    <property type="project" value="UniProtKB-KW"/>
</dbReference>
<evidence type="ECO:0000256" key="3">
    <source>
        <dbReference type="ARBA" id="ARBA00022448"/>
    </source>
</evidence>
<dbReference type="Proteomes" id="UP000176705">
    <property type="component" value="Unassembled WGS sequence"/>
</dbReference>